<dbReference type="EnsemblPlants" id="KQK01484">
    <property type="protein sequence ID" value="KQK01484"/>
    <property type="gene ID" value="BRADI_3g56129v3"/>
</dbReference>
<sequence>MCLARCTTKLVLFVFSRGAGQWRAVPYDGWISLMTGEDNPASVEPQGKLLMLHTDTMGFSAINLPPYPRAEEVTMTFAETAEGKFGMFTIEDDGNFGDLCYHLWCGTLRKARDGTTRWQSNARIPLPLKHRFRFLGIAGGYLLLQVIPKGTVPEGLEMECLSLNLQTLQLERFCGTREMIWDASLYAGFPPSLSAPTI</sequence>
<feature type="signal peptide" evidence="1">
    <location>
        <begin position="1"/>
        <end position="24"/>
    </location>
</feature>
<dbReference type="OrthoDB" id="643896at2759"/>
<dbReference type="PANTHER" id="PTHR31264">
    <property type="entry name" value="OS07G0554500 PROTEIN-RELATED"/>
    <property type="match status" value="1"/>
</dbReference>
<dbReference type="Proteomes" id="UP000008810">
    <property type="component" value="Chromosome 3"/>
</dbReference>
<reference evidence="3" key="3">
    <citation type="submission" date="2018-08" db="UniProtKB">
        <authorList>
            <consortium name="EnsemblPlants"/>
        </authorList>
    </citation>
    <scope>IDENTIFICATION</scope>
    <source>
        <strain evidence="3">cv. Bd21</strain>
    </source>
</reference>
<evidence type="ECO:0000313" key="3">
    <source>
        <dbReference type="EnsemblPlants" id="KQK01484"/>
    </source>
</evidence>
<evidence type="ECO:0000256" key="1">
    <source>
        <dbReference type="SAM" id="SignalP"/>
    </source>
</evidence>
<dbReference type="EMBL" id="CM000882">
    <property type="protein sequence ID" value="KQK01484.1"/>
    <property type="molecule type" value="Genomic_DNA"/>
</dbReference>
<keyword evidence="4" id="KW-1185">Reference proteome</keyword>
<evidence type="ECO:0008006" key="5">
    <source>
        <dbReference type="Google" id="ProtNLM"/>
    </source>
</evidence>
<keyword evidence="1" id="KW-0732">Signal</keyword>
<gene>
    <name evidence="2" type="ORF">BRADI_3g56129v3</name>
</gene>
<protein>
    <recommendedName>
        <fullName evidence="5">F-box associated domain-containing protein</fullName>
    </recommendedName>
</protein>
<evidence type="ECO:0000313" key="4">
    <source>
        <dbReference type="Proteomes" id="UP000008810"/>
    </source>
</evidence>
<reference evidence="2" key="2">
    <citation type="submission" date="2017-06" db="EMBL/GenBank/DDBJ databases">
        <title>WGS assembly of Brachypodium distachyon.</title>
        <authorList>
            <consortium name="The International Brachypodium Initiative"/>
            <person name="Lucas S."/>
            <person name="Harmon-Smith M."/>
            <person name="Lail K."/>
            <person name="Tice H."/>
            <person name="Grimwood J."/>
            <person name="Bruce D."/>
            <person name="Barry K."/>
            <person name="Shu S."/>
            <person name="Lindquist E."/>
            <person name="Wang M."/>
            <person name="Pitluck S."/>
            <person name="Vogel J.P."/>
            <person name="Garvin D.F."/>
            <person name="Mockler T.C."/>
            <person name="Schmutz J."/>
            <person name="Rokhsar D."/>
            <person name="Bevan M.W."/>
        </authorList>
    </citation>
    <scope>NUCLEOTIDE SEQUENCE</scope>
    <source>
        <strain evidence="2">Bd21</strain>
    </source>
</reference>
<reference evidence="2 3" key="1">
    <citation type="journal article" date="2010" name="Nature">
        <title>Genome sequencing and analysis of the model grass Brachypodium distachyon.</title>
        <authorList>
            <consortium name="International Brachypodium Initiative"/>
        </authorList>
    </citation>
    <scope>NUCLEOTIDE SEQUENCE [LARGE SCALE GENOMIC DNA]</scope>
    <source>
        <strain evidence="2 3">Bd21</strain>
    </source>
</reference>
<dbReference type="AlphaFoldDB" id="A0A0Q3IML8"/>
<feature type="chain" id="PRO_5035999681" description="F-box associated domain-containing protein" evidence="1">
    <location>
        <begin position="25"/>
        <end position="198"/>
    </location>
</feature>
<name>A0A0Q3IML8_BRADI</name>
<accession>A0A0Q3IML8</accession>
<dbReference type="InParanoid" id="A0A0Q3IML8"/>
<organism evidence="2">
    <name type="scientific">Brachypodium distachyon</name>
    <name type="common">Purple false brome</name>
    <name type="synonym">Trachynia distachya</name>
    <dbReference type="NCBI Taxonomy" id="15368"/>
    <lineage>
        <taxon>Eukaryota</taxon>
        <taxon>Viridiplantae</taxon>
        <taxon>Streptophyta</taxon>
        <taxon>Embryophyta</taxon>
        <taxon>Tracheophyta</taxon>
        <taxon>Spermatophyta</taxon>
        <taxon>Magnoliopsida</taxon>
        <taxon>Liliopsida</taxon>
        <taxon>Poales</taxon>
        <taxon>Poaceae</taxon>
        <taxon>BOP clade</taxon>
        <taxon>Pooideae</taxon>
        <taxon>Stipodae</taxon>
        <taxon>Brachypodieae</taxon>
        <taxon>Brachypodium</taxon>
    </lineage>
</organism>
<dbReference type="Gramene" id="KQK01484">
    <property type="protein sequence ID" value="KQK01484"/>
    <property type="gene ID" value="BRADI_3g56129v3"/>
</dbReference>
<dbReference type="PANTHER" id="PTHR31264:SF10">
    <property type="entry name" value="GENOME ASSEMBLY, CHROMOSOME: II"/>
    <property type="match status" value="1"/>
</dbReference>
<evidence type="ECO:0000313" key="2">
    <source>
        <dbReference type="EMBL" id="KQK01484.1"/>
    </source>
</evidence>
<proteinExistence type="predicted"/>